<dbReference type="InterPro" id="IPR013830">
    <property type="entry name" value="SGNH_hydro"/>
</dbReference>
<protein>
    <submittedName>
        <fullName evidence="2">GDSL-type esterase/lipase family protein</fullName>
    </submittedName>
</protein>
<dbReference type="Proteomes" id="UP001204015">
    <property type="component" value="Unassembled WGS sequence"/>
</dbReference>
<proteinExistence type="predicted"/>
<comment type="caution">
    <text evidence="2">The sequence shown here is derived from an EMBL/GenBank/DDBJ whole genome shotgun (WGS) entry which is preliminary data.</text>
</comment>
<organism evidence="2 3">
    <name type="scientific">Segatella cerevisiae</name>
    <dbReference type="NCBI Taxonomy" id="2053716"/>
    <lineage>
        <taxon>Bacteria</taxon>
        <taxon>Pseudomonadati</taxon>
        <taxon>Bacteroidota</taxon>
        <taxon>Bacteroidia</taxon>
        <taxon>Bacteroidales</taxon>
        <taxon>Prevotellaceae</taxon>
        <taxon>Segatella</taxon>
    </lineage>
</organism>
<evidence type="ECO:0000259" key="1">
    <source>
        <dbReference type="Pfam" id="PF13472"/>
    </source>
</evidence>
<sequence>MTNNNGHVYCDSYQEMKKQFDSEPPIRPTDTVMLGDSLTQFGGNWNKRLLGRDEGPYINRGIAGDDTDGIYDRLYQVLPFHPTAIIFLAGINDISHDDEPQEVANGIFRICAEIRRQSPSTKVLLQSLLPINVSFHQWKLLERKTDTVVEVNTLLHQKAEEKGVSFLNLFPLFTLPDSNVMRPELTVDGLHLTEKGYAIWVTALKKILGLP</sequence>
<keyword evidence="3" id="KW-1185">Reference proteome</keyword>
<gene>
    <name evidence="2" type="ORF">NG821_05070</name>
</gene>
<dbReference type="EMBL" id="JAMXLY010000013">
    <property type="protein sequence ID" value="MCO6025213.1"/>
    <property type="molecule type" value="Genomic_DNA"/>
</dbReference>
<dbReference type="PANTHER" id="PTHR30383:SF5">
    <property type="entry name" value="SGNH HYDROLASE-TYPE ESTERASE DOMAIN-CONTAINING PROTEIN"/>
    <property type="match status" value="1"/>
</dbReference>
<evidence type="ECO:0000313" key="3">
    <source>
        <dbReference type="Proteomes" id="UP001204015"/>
    </source>
</evidence>
<dbReference type="PANTHER" id="PTHR30383">
    <property type="entry name" value="THIOESTERASE 1/PROTEASE 1/LYSOPHOSPHOLIPASE L1"/>
    <property type="match status" value="1"/>
</dbReference>
<dbReference type="SUPFAM" id="SSF52266">
    <property type="entry name" value="SGNH hydrolase"/>
    <property type="match status" value="1"/>
</dbReference>
<dbReference type="Gene3D" id="3.40.50.1110">
    <property type="entry name" value="SGNH hydrolase"/>
    <property type="match status" value="1"/>
</dbReference>
<dbReference type="InterPro" id="IPR036514">
    <property type="entry name" value="SGNH_hydro_sf"/>
</dbReference>
<name>A0ABT1BXV5_9BACT</name>
<dbReference type="Pfam" id="PF13472">
    <property type="entry name" value="Lipase_GDSL_2"/>
    <property type="match status" value="1"/>
</dbReference>
<dbReference type="InterPro" id="IPR051532">
    <property type="entry name" value="Ester_Hydrolysis_Enzymes"/>
</dbReference>
<accession>A0ABT1BXV5</accession>
<dbReference type="RefSeq" id="WP_252760574.1">
    <property type="nucleotide sequence ID" value="NZ_JAMXLY010000013.1"/>
</dbReference>
<feature type="domain" description="SGNH hydrolase-type esterase" evidence="1">
    <location>
        <begin position="34"/>
        <end position="199"/>
    </location>
</feature>
<reference evidence="2 3" key="1">
    <citation type="submission" date="2022-06" db="EMBL/GenBank/DDBJ databases">
        <title>A taxonomic note on the genus Prevotella: Description of four novel genera and emended description of the genera Hallella and Xylanibacter.</title>
        <authorList>
            <person name="Hitch T.C.A."/>
        </authorList>
    </citation>
    <scope>NUCLEOTIDE SEQUENCE [LARGE SCALE GENOMIC DNA]</scope>
    <source>
        <strain evidence="2 3">DSM 100619</strain>
    </source>
</reference>
<evidence type="ECO:0000313" key="2">
    <source>
        <dbReference type="EMBL" id="MCO6025213.1"/>
    </source>
</evidence>